<evidence type="ECO:0000256" key="1">
    <source>
        <dbReference type="SAM" id="MobiDB-lite"/>
    </source>
</evidence>
<dbReference type="EMBL" id="JADGIZ020000071">
    <property type="protein sequence ID" value="KAL2912306.1"/>
    <property type="molecule type" value="Genomic_DNA"/>
</dbReference>
<comment type="caution">
    <text evidence="2">The sequence shown here is derived from an EMBL/GenBank/DDBJ whole genome shotgun (WGS) entry which is preliminary data.</text>
</comment>
<feature type="compositionally biased region" description="Low complexity" evidence="1">
    <location>
        <begin position="151"/>
        <end position="164"/>
    </location>
</feature>
<gene>
    <name evidence="2" type="ORF">HK105_208221</name>
</gene>
<evidence type="ECO:0000313" key="2">
    <source>
        <dbReference type="EMBL" id="KAL2912306.1"/>
    </source>
</evidence>
<sequence length="216" mass="23418">MDLEIANASLLSVNSALERTVRQQSVVIQKLKKQLTRLYNRGVGDVTLDQFSDALRCSPRPFDEKSLDRVCDLVKNLLADGTRAIEGASVIPSQAYDDLDIAAGSGMFYHLPVTHGPSALERVQRAQLLRPDAGSPESEALVPYLDDPYATGHTRSSSTGGRTSNPIAQSHRSSLPVKVADRRSTQPPLANRLSARPIAYALPRVQCPTDDESVVG</sequence>
<reference evidence="2 3" key="1">
    <citation type="submission" date="2023-09" db="EMBL/GenBank/DDBJ databases">
        <title>Pangenome analysis of Batrachochytrium dendrobatidis and related Chytrids.</title>
        <authorList>
            <person name="Yacoub M.N."/>
            <person name="Stajich J.E."/>
            <person name="James T.Y."/>
        </authorList>
    </citation>
    <scope>NUCLEOTIDE SEQUENCE [LARGE SCALE GENOMIC DNA]</scope>
    <source>
        <strain evidence="2 3">JEL0888</strain>
    </source>
</reference>
<accession>A0ABR4MYG5</accession>
<protein>
    <submittedName>
        <fullName evidence="2">Uncharacterized protein</fullName>
    </submittedName>
</protein>
<keyword evidence="3" id="KW-1185">Reference proteome</keyword>
<dbReference type="Proteomes" id="UP001527925">
    <property type="component" value="Unassembled WGS sequence"/>
</dbReference>
<feature type="region of interest" description="Disordered" evidence="1">
    <location>
        <begin position="146"/>
        <end position="192"/>
    </location>
</feature>
<evidence type="ECO:0000313" key="3">
    <source>
        <dbReference type="Proteomes" id="UP001527925"/>
    </source>
</evidence>
<proteinExistence type="predicted"/>
<name>A0ABR4MYG5_9FUNG</name>
<organism evidence="2 3">
    <name type="scientific">Polyrhizophydium stewartii</name>
    <dbReference type="NCBI Taxonomy" id="2732419"/>
    <lineage>
        <taxon>Eukaryota</taxon>
        <taxon>Fungi</taxon>
        <taxon>Fungi incertae sedis</taxon>
        <taxon>Chytridiomycota</taxon>
        <taxon>Chytridiomycota incertae sedis</taxon>
        <taxon>Chytridiomycetes</taxon>
        <taxon>Rhizophydiales</taxon>
        <taxon>Rhizophydiales incertae sedis</taxon>
        <taxon>Polyrhizophydium</taxon>
    </lineage>
</organism>